<feature type="transmembrane region" description="Helical" evidence="14">
    <location>
        <begin position="1265"/>
        <end position="1285"/>
    </location>
</feature>
<dbReference type="GO" id="GO:0010181">
    <property type="term" value="F:FMN binding"/>
    <property type="evidence" value="ECO:0007669"/>
    <property type="project" value="InterPro"/>
</dbReference>
<dbReference type="InterPro" id="IPR004360">
    <property type="entry name" value="Glyas_Fos-R_dOase_dom"/>
</dbReference>
<feature type="domain" description="VOC" evidence="15">
    <location>
        <begin position="460"/>
        <end position="573"/>
    </location>
</feature>
<dbReference type="Pfam" id="PF01490">
    <property type="entry name" value="Aa_trans"/>
    <property type="match status" value="1"/>
</dbReference>
<keyword evidence="3" id="KW-0285">Flavoprotein</keyword>
<dbReference type="GO" id="GO:0016020">
    <property type="term" value="C:membrane"/>
    <property type="evidence" value="ECO:0007669"/>
    <property type="project" value="UniProtKB-SubCell"/>
</dbReference>
<feature type="transmembrane region" description="Helical" evidence="14">
    <location>
        <begin position="1220"/>
        <end position="1244"/>
    </location>
</feature>
<feature type="transmembrane region" description="Helical" evidence="14">
    <location>
        <begin position="1103"/>
        <end position="1123"/>
    </location>
</feature>
<gene>
    <name evidence="16" type="ORF">C2E20_4456</name>
</gene>
<feature type="transmembrane region" description="Helical" evidence="14">
    <location>
        <begin position="1182"/>
        <end position="1200"/>
    </location>
</feature>
<feature type="transmembrane region" description="Helical" evidence="14">
    <location>
        <begin position="678"/>
        <end position="696"/>
    </location>
</feature>
<dbReference type="GO" id="GO:0016156">
    <property type="term" value="F:fumarate reductase (NADH) activity"/>
    <property type="evidence" value="ECO:0007669"/>
    <property type="project" value="UniProtKB-EC"/>
</dbReference>
<dbReference type="GO" id="GO:0006865">
    <property type="term" value="P:amino acid transport"/>
    <property type="evidence" value="ECO:0007669"/>
    <property type="project" value="UniProtKB-KW"/>
</dbReference>
<dbReference type="PROSITE" id="PS51819">
    <property type="entry name" value="VOC"/>
    <property type="match status" value="1"/>
</dbReference>
<dbReference type="OrthoDB" id="19798at2759"/>
<dbReference type="Gene3D" id="3.50.50.60">
    <property type="entry name" value="FAD/NAD(P)-binding domain"/>
    <property type="match status" value="1"/>
</dbReference>
<comment type="catalytic activity">
    <reaction evidence="10">
        <text>succinate + NAD(+) = fumarate + NADH + H(+)</text>
        <dbReference type="Rhea" id="RHEA:18281"/>
        <dbReference type="ChEBI" id="CHEBI:15378"/>
        <dbReference type="ChEBI" id="CHEBI:29806"/>
        <dbReference type="ChEBI" id="CHEBI:30031"/>
        <dbReference type="ChEBI" id="CHEBI:57540"/>
        <dbReference type="ChEBI" id="CHEBI:57945"/>
        <dbReference type="EC" id="1.3.1.6"/>
    </reaction>
</comment>
<evidence type="ECO:0000313" key="17">
    <source>
        <dbReference type="Proteomes" id="UP000239649"/>
    </source>
</evidence>
<dbReference type="Gene3D" id="3.90.700.10">
    <property type="entry name" value="Succinate dehydrogenase/fumarate reductase flavoprotein, catalytic domain"/>
    <property type="match status" value="1"/>
</dbReference>
<name>A0A2P6VDF0_9CHLO</name>
<dbReference type="InterPro" id="IPR027477">
    <property type="entry name" value="Succ_DH/fumarate_Rdtase_cat_sf"/>
</dbReference>
<keyword evidence="8" id="KW-0560">Oxidoreductase</keyword>
<evidence type="ECO:0000256" key="4">
    <source>
        <dbReference type="ARBA" id="ARBA00022692"/>
    </source>
</evidence>
<organism evidence="16 17">
    <name type="scientific">Micractinium conductrix</name>
    <dbReference type="NCBI Taxonomy" id="554055"/>
    <lineage>
        <taxon>Eukaryota</taxon>
        <taxon>Viridiplantae</taxon>
        <taxon>Chlorophyta</taxon>
        <taxon>core chlorophytes</taxon>
        <taxon>Trebouxiophyceae</taxon>
        <taxon>Chlorellales</taxon>
        <taxon>Chlorellaceae</taxon>
        <taxon>Chlorella clade</taxon>
        <taxon>Micractinium</taxon>
    </lineage>
</organism>
<dbReference type="Pfam" id="PF06454">
    <property type="entry name" value="THH1_TOM1-3_dom"/>
    <property type="match status" value="1"/>
</dbReference>
<dbReference type="NCBIfam" id="TIGR01813">
    <property type="entry name" value="flavo_cyto_c"/>
    <property type="match status" value="1"/>
</dbReference>
<keyword evidence="4 14" id="KW-0812">Transmembrane</keyword>
<dbReference type="Pfam" id="PF00903">
    <property type="entry name" value="Glyoxalase"/>
    <property type="match status" value="1"/>
</dbReference>
<dbReference type="Proteomes" id="UP000239649">
    <property type="component" value="Unassembled WGS sequence"/>
</dbReference>
<evidence type="ECO:0000256" key="12">
    <source>
        <dbReference type="ARBA" id="ARBA00077246"/>
    </source>
</evidence>
<keyword evidence="9 14" id="KW-0472">Membrane</keyword>
<evidence type="ECO:0000256" key="9">
    <source>
        <dbReference type="ARBA" id="ARBA00023136"/>
    </source>
</evidence>
<dbReference type="EMBL" id="LHPF02000011">
    <property type="protein sequence ID" value="PSC72118.1"/>
    <property type="molecule type" value="Genomic_DNA"/>
</dbReference>
<evidence type="ECO:0000256" key="7">
    <source>
        <dbReference type="ARBA" id="ARBA00022989"/>
    </source>
</evidence>
<evidence type="ECO:0000259" key="15">
    <source>
        <dbReference type="PROSITE" id="PS51819"/>
    </source>
</evidence>
<evidence type="ECO:0000256" key="5">
    <source>
        <dbReference type="ARBA" id="ARBA00022827"/>
    </source>
</evidence>
<evidence type="ECO:0000256" key="8">
    <source>
        <dbReference type="ARBA" id="ARBA00023002"/>
    </source>
</evidence>
<feature type="region of interest" description="Disordered" evidence="13">
    <location>
        <begin position="887"/>
        <end position="908"/>
    </location>
</feature>
<dbReference type="Gene3D" id="3.10.180.10">
    <property type="entry name" value="2,3-Dihydroxybiphenyl 1,2-Dioxygenase, domain 1"/>
    <property type="match status" value="1"/>
</dbReference>
<dbReference type="InterPro" id="IPR010960">
    <property type="entry name" value="Flavocytochrome_c"/>
</dbReference>
<feature type="transmembrane region" description="Helical" evidence="14">
    <location>
        <begin position="790"/>
        <end position="808"/>
    </location>
</feature>
<feature type="region of interest" description="Disordered" evidence="13">
    <location>
        <begin position="855"/>
        <end position="875"/>
    </location>
</feature>
<dbReference type="PANTHER" id="PTHR43400">
    <property type="entry name" value="FUMARATE REDUCTASE"/>
    <property type="match status" value="1"/>
</dbReference>
<evidence type="ECO:0000256" key="11">
    <source>
        <dbReference type="ARBA" id="ARBA00067004"/>
    </source>
</evidence>
<dbReference type="InterPro" id="IPR029068">
    <property type="entry name" value="Glyas_Bleomycin-R_OHBP_Dase"/>
</dbReference>
<feature type="transmembrane region" description="Helical" evidence="14">
    <location>
        <begin position="708"/>
        <end position="728"/>
    </location>
</feature>
<feature type="transmembrane region" description="Helical" evidence="14">
    <location>
        <begin position="963"/>
        <end position="985"/>
    </location>
</feature>
<dbReference type="SUPFAM" id="SSF54593">
    <property type="entry name" value="Glyoxalase/Bleomycin resistance protein/Dihydroxybiphenyl dioxygenase"/>
    <property type="match status" value="1"/>
</dbReference>
<keyword evidence="6" id="KW-0813">Transport</keyword>
<reference evidence="16 17" key="1">
    <citation type="journal article" date="2018" name="Plant J.">
        <title>Genome sequences of Chlorella sorokiniana UTEX 1602 and Micractinium conductrix SAG 241.80: implications to maltose excretion by a green alga.</title>
        <authorList>
            <person name="Arriola M.B."/>
            <person name="Velmurugan N."/>
            <person name="Zhang Y."/>
            <person name="Plunkett M.H."/>
            <person name="Hondzo H."/>
            <person name="Barney B.M."/>
        </authorList>
    </citation>
    <scope>NUCLEOTIDE SEQUENCE [LARGE SCALE GENOMIC DNA]</scope>
    <source>
        <strain evidence="16 17">SAG 241.80</strain>
    </source>
</reference>
<dbReference type="FunFam" id="3.90.700.10:FF:000007">
    <property type="entry name" value="NADH-dependent fumarate reductase"/>
    <property type="match status" value="1"/>
</dbReference>
<evidence type="ECO:0000256" key="6">
    <source>
        <dbReference type="ARBA" id="ARBA00022970"/>
    </source>
</evidence>
<accession>A0A2P6VDF0</accession>
<dbReference type="Pfam" id="PF00890">
    <property type="entry name" value="FAD_binding_2"/>
    <property type="match status" value="1"/>
</dbReference>
<protein>
    <recommendedName>
        <fullName evidence="11">fumarate reductase (NADH)</fullName>
        <ecNumber evidence="11">1.3.1.6</ecNumber>
    </recommendedName>
    <alternativeName>
        <fullName evidence="12">NADH-dependent fumarate reductase</fullName>
    </alternativeName>
</protein>
<dbReference type="EC" id="1.3.1.6" evidence="11"/>
<dbReference type="InterPro" id="IPR003953">
    <property type="entry name" value="FAD-dep_OxRdtase_2_FAD-bd"/>
</dbReference>
<comment type="caution">
    <text evidence="16">The sequence shown here is derived from an EMBL/GenBank/DDBJ whole genome shotgun (WGS) entry which is preliminary data.</text>
</comment>
<dbReference type="InterPro" id="IPR009457">
    <property type="entry name" value="THH1/TOM1/TOM3_dom"/>
</dbReference>
<evidence type="ECO:0000256" key="2">
    <source>
        <dbReference type="ARBA" id="ARBA00004370"/>
    </source>
</evidence>
<dbReference type="PRINTS" id="PR00368">
    <property type="entry name" value="FADPNR"/>
</dbReference>
<dbReference type="InterPro" id="IPR013057">
    <property type="entry name" value="AA_transpt_TM"/>
</dbReference>
<evidence type="ECO:0000256" key="10">
    <source>
        <dbReference type="ARBA" id="ARBA00050832"/>
    </source>
</evidence>
<feature type="transmembrane region" description="Helical" evidence="14">
    <location>
        <begin position="991"/>
        <end position="1014"/>
    </location>
</feature>
<sequence>MPGLARHAPRIVVVGSGLAGTAAALAAAEAGGPLAEVMVLEKEPRPGGNSMKASSGINALEPAEGDSMADFRGDTLKSGGGLSVPELVDALVAGSQEAVGWLEKQGIDLSGRVQLGGHTRKRTHTSTKGPVGFSIMKALLDLEAKEERIRVITGAKVEELQHGQDGGRVTGVVYRAANGSQHMLPASAVVLATGGFGASTALLRWYAPQTAELPTTNGPWAQGEGLELAARAGAALMQLEQVQVHPTGFVDPSDPSSGTKFLAPEKLRGVGGILLNSEGKRFVDELSTRDRVTQNITAQPGKQARLLLGSEVAAAFGPALGFYVSKSLFTKHDDLAAAAAHMGVPPATLAAEVAAYNEAAATGRDQFDKTVFPARVDPAQPVYVATITPVVHYTMGGVAINSEAQALDANGVPIPGLFAAGEVAGGVHGANRLGGNSLLDAAPHHALQTMAVGQQQPVVRLLELAAVGKQRDLQKAVRFYGEGIGLPVRVVTERWAELSAGPSTLALKAAYGEAYCSTGYSPVLAFNVQDLQATLVRCLEQGASMDGAVQHSPHGKVAALRAPDGVMISLLETGGEAAEQLAIDLPQWWHDIDANPMWQKGAFDGLAVAYGALALVALIQIVRIQLRVPEYGWTTQKVFHLLNFLVCGLRSGVFAARVAVQDLPYPLMQAVLLDLPGLLFFSTYTLLVLFWAEIYYQARSLPTGSLRPAFVVMNLSVYVVQAGLWVYCSLGRPGAAREQLGQQLSGCFLAFVSAAAAFAFLLYGGRLWLMLRRFPIESRGRRKKLREVGLVTSICATCFLFRSIIVAWSIFDYEDADLDVMGHPLLNMIYYSGAEIIPSGLVLYILRKLPPKRQQQGYQQIPAHPRKMPAGSEERDAAYEEAPLLASWPGAADPPPPPPLPSAAAAAAAKQGSVAGPRTVELSARSEACVQAGGPACDSLQPASSARRSVDGSAAGGLHPAGVPWGVTAALLLADMFGIGALALPSVFARLGWLVSFLLLATFACGCAYLGVLFSRLAVACPTAITFDDIGHAALPKGNLGRRLCYGLVYTTIVADPIALHITCVFALRMVFPELGVLAAAAIVAAIMLPLSQIQSVHDMSWLALAATGCMFTAIIATLARLLTMPDALHGTSLLPPPSTRMIEGLVAALNLTFAFGGQVNWMRYIGAMGSHKSEFRFAAELADSLMLLFYLLLGVTAYSKLGSDFDTSKPVTSVLPPGAWSRAINALLLARCLVAYALNANVFTHLFVRVLRVEARFPKLGGRGAWAAVSICCVCMSFLVAWAVPSFDLVVAVIAAFGDVAAPYTLPALFALALLPLPSWERRLLNFVVVVSVVFTAAGLYAASYALVQRMTA</sequence>
<keyword evidence="6" id="KW-0029">Amino-acid transport</keyword>
<evidence type="ECO:0000256" key="1">
    <source>
        <dbReference type="ARBA" id="ARBA00001974"/>
    </source>
</evidence>
<keyword evidence="17" id="KW-1185">Reference proteome</keyword>
<evidence type="ECO:0000256" key="13">
    <source>
        <dbReference type="SAM" id="MobiDB-lite"/>
    </source>
</evidence>
<feature type="transmembrane region" description="Helical" evidence="14">
    <location>
        <begin position="748"/>
        <end position="769"/>
    </location>
</feature>
<evidence type="ECO:0000256" key="3">
    <source>
        <dbReference type="ARBA" id="ARBA00022630"/>
    </source>
</evidence>
<feature type="compositionally biased region" description="Pro residues" evidence="13">
    <location>
        <begin position="892"/>
        <end position="901"/>
    </location>
</feature>
<dbReference type="SUPFAM" id="SSF56425">
    <property type="entry name" value="Succinate dehydrogenase/fumarate reductase flavoprotein, catalytic domain"/>
    <property type="match status" value="1"/>
</dbReference>
<feature type="transmembrane region" description="Helical" evidence="14">
    <location>
        <begin position="638"/>
        <end position="658"/>
    </location>
</feature>
<feature type="transmembrane region" description="Helical" evidence="14">
    <location>
        <begin position="1143"/>
        <end position="1162"/>
    </location>
</feature>
<comment type="subcellular location">
    <subcellularLocation>
        <location evidence="2">Membrane</location>
    </subcellularLocation>
</comment>
<proteinExistence type="predicted"/>
<feature type="transmembrane region" description="Helical" evidence="14">
    <location>
        <begin position="607"/>
        <end position="626"/>
    </location>
</feature>
<evidence type="ECO:0000256" key="14">
    <source>
        <dbReference type="SAM" id="Phobius"/>
    </source>
</evidence>
<dbReference type="PANTHER" id="PTHR43400:SF1">
    <property type="entry name" value="FUMARATE REDUCTASE"/>
    <property type="match status" value="1"/>
</dbReference>
<feature type="transmembrane region" description="Helical" evidence="14">
    <location>
        <begin position="1328"/>
        <end position="1349"/>
    </location>
</feature>
<keyword evidence="5" id="KW-0274">FAD</keyword>
<dbReference type="InterPro" id="IPR050315">
    <property type="entry name" value="FAD-oxidoreductase_2"/>
</dbReference>
<feature type="transmembrane region" description="Helical" evidence="14">
    <location>
        <begin position="1291"/>
        <end position="1316"/>
    </location>
</feature>
<dbReference type="SUPFAM" id="SSF51905">
    <property type="entry name" value="FAD/NAD(P)-binding domain"/>
    <property type="match status" value="1"/>
</dbReference>
<dbReference type="InterPro" id="IPR036188">
    <property type="entry name" value="FAD/NAD-bd_sf"/>
</dbReference>
<feature type="transmembrane region" description="Helical" evidence="14">
    <location>
        <begin position="828"/>
        <end position="846"/>
    </location>
</feature>
<comment type="cofactor">
    <cofactor evidence="1">
        <name>FAD</name>
        <dbReference type="ChEBI" id="CHEBI:57692"/>
    </cofactor>
</comment>
<evidence type="ECO:0000313" key="16">
    <source>
        <dbReference type="EMBL" id="PSC72118.1"/>
    </source>
</evidence>
<keyword evidence="7 14" id="KW-1133">Transmembrane helix</keyword>
<dbReference type="InterPro" id="IPR037523">
    <property type="entry name" value="VOC_core"/>
</dbReference>
<feature type="transmembrane region" description="Helical" evidence="14">
    <location>
        <begin position="1044"/>
        <end position="1068"/>
    </location>
</feature>
<feature type="transmembrane region" description="Helical" evidence="14">
    <location>
        <begin position="1074"/>
        <end position="1091"/>
    </location>
</feature>